<sequence length="108" mass="12109">MYEMSSVLPCLFMVWGDTMPPSLDGRQGDDIRICYIITLWVLMPLSYPVASPSTDQDNRTAMQHPTPATSPAPLPITWMARAWWQRLACMTVPCGVLWGLIAWAISIP</sequence>
<feature type="transmembrane region" description="Helical" evidence="1">
    <location>
        <begin position="87"/>
        <end position="105"/>
    </location>
</feature>
<reference evidence="2 3" key="1">
    <citation type="submission" date="2012-11" db="EMBL/GenBank/DDBJ databases">
        <title>Whole genome sequence of Gluconacetobacter europaeus NBRC3261.</title>
        <authorList>
            <person name="Azuma Y."/>
            <person name="Higashiura N."/>
            <person name="Hirakawa H."/>
            <person name="Matsushita K."/>
        </authorList>
    </citation>
    <scope>NUCLEOTIDE SEQUENCE [LARGE SCALE GENOMIC DNA]</scope>
    <source>
        <strain evidence="2 3">NBRC 3261</strain>
    </source>
</reference>
<keyword evidence="1" id="KW-1133">Transmembrane helix</keyword>
<dbReference type="EMBL" id="BANI01000010">
    <property type="protein sequence ID" value="GAN95094.1"/>
    <property type="molecule type" value="Genomic_DNA"/>
</dbReference>
<dbReference type="Proteomes" id="UP000032675">
    <property type="component" value="Unassembled WGS sequence"/>
</dbReference>
<comment type="caution">
    <text evidence="2">The sequence shown here is derived from an EMBL/GenBank/DDBJ whole genome shotgun (WGS) entry which is preliminary data.</text>
</comment>
<gene>
    <name evidence="2" type="ORF">Geu3261_0010_030</name>
</gene>
<evidence type="ECO:0000313" key="3">
    <source>
        <dbReference type="Proteomes" id="UP000032675"/>
    </source>
</evidence>
<protein>
    <submittedName>
        <fullName evidence="2">Uncharacterized protein</fullName>
    </submittedName>
</protein>
<proteinExistence type="predicted"/>
<dbReference type="AlphaFoldDB" id="A0A0D6PV82"/>
<accession>A0A0D6PV82</accession>
<keyword evidence="1" id="KW-0812">Transmembrane</keyword>
<name>A0A0D6PV82_KOMEU</name>
<organism evidence="2 3">
    <name type="scientific">Komagataeibacter europaeus NBRC 3261</name>
    <dbReference type="NCBI Taxonomy" id="1234669"/>
    <lineage>
        <taxon>Bacteria</taxon>
        <taxon>Pseudomonadati</taxon>
        <taxon>Pseudomonadota</taxon>
        <taxon>Alphaproteobacteria</taxon>
        <taxon>Acetobacterales</taxon>
        <taxon>Acetobacteraceae</taxon>
        <taxon>Komagataeibacter</taxon>
    </lineage>
</organism>
<keyword evidence="1" id="KW-0472">Membrane</keyword>
<evidence type="ECO:0000256" key="1">
    <source>
        <dbReference type="SAM" id="Phobius"/>
    </source>
</evidence>
<evidence type="ECO:0000313" key="2">
    <source>
        <dbReference type="EMBL" id="GAN95094.1"/>
    </source>
</evidence>